<protein>
    <submittedName>
        <fullName evidence="1">Uncharacterized protein</fullName>
    </submittedName>
</protein>
<dbReference type="EMBL" id="MFZF01000010">
    <property type="protein sequence ID" value="OGK16820.1"/>
    <property type="molecule type" value="Genomic_DNA"/>
</dbReference>
<sequence>MTNRQEIDSYDMDDFVLGRQFFVRFASTVYAADLPIQGKESVSFWLHKRRKVVIGAKAHLQNRSEDGVYIVGNTGRRATKKWEEMTWDSLRSGGVDRYFQRIFFTPKGVSPTRSKMHAIAELSQFGQVTHYDDDPRTAISISK</sequence>
<dbReference type="Proteomes" id="UP000178372">
    <property type="component" value="Unassembled WGS sequence"/>
</dbReference>
<comment type="caution">
    <text evidence="1">The sequence shown here is derived from an EMBL/GenBank/DDBJ whole genome shotgun (WGS) entry which is preliminary data.</text>
</comment>
<evidence type="ECO:0000313" key="2">
    <source>
        <dbReference type="Proteomes" id="UP000178372"/>
    </source>
</evidence>
<gene>
    <name evidence="1" type="ORF">A2690_03520</name>
</gene>
<proteinExistence type="predicted"/>
<evidence type="ECO:0000313" key="1">
    <source>
        <dbReference type="EMBL" id="OGK16820.1"/>
    </source>
</evidence>
<organism evidence="1 2">
    <name type="scientific">Candidatus Roizmanbacteria bacterium RIFCSPHIGHO2_01_FULL_39_12b</name>
    <dbReference type="NCBI Taxonomy" id="1802030"/>
    <lineage>
        <taxon>Bacteria</taxon>
        <taxon>Candidatus Roizmaniibacteriota</taxon>
    </lineage>
</organism>
<reference evidence="1 2" key="1">
    <citation type="journal article" date="2016" name="Nat. Commun.">
        <title>Thousands of microbial genomes shed light on interconnected biogeochemical processes in an aquifer system.</title>
        <authorList>
            <person name="Anantharaman K."/>
            <person name="Brown C.T."/>
            <person name="Hug L.A."/>
            <person name="Sharon I."/>
            <person name="Castelle C.J."/>
            <person name="Probst A.J."/>
            <person name="Thomas B.C."/>
            <person name="Singh A."/>
            <person name="Wilkins M.J."/>
            <person name="Karaoz U."/>
            <person name="Brodie E.L."/>
            <person name="Williams K.H."/>
            <person name="Hubbard S.S."/>
            <person name="Banfield J.F."/>
        </authorList>
    </citation>
    <scope>NUCLEOTIDE SEQUENCE [LARGE SCALE GENOMIC DNA]</scope>
</reference>
<accession>A0A1F7GCZ3</accession>
<dbReference type="AlphaFoldDB" id="A0A1F7GCZ3"/>
<name>A0A1F7GCZ3_9BACT</name>